<reference evidence="2 3" key="1">
    <citation type="submission" date="2013-01" db="EMBL/GenBank/DDBJ databases">
        <authorList>
            <person name="Harkins D.M."/>
            <person name="Durkin A.S."/>
            <person name="Brinkac L.M."/>
            <person name="Haft D.H."/>
            <person name="Selengut J.D."/>
            <person name="Sanka R."/>
            <person name="DePew J."/>
            <person name="Purushe J."/>
            <person name="Hospenthal D.R."/>
            <person name="Murray C.K."/>
            <person name="Pimentel G."/>
            <person name="Wasfy M."/>
            <person name="Parker T."/>
            <person name="Miller R.S."/>
            <person name="Vinetz J.M."/>
            <person name="Sutton G.G."/>
            <person name="Nierman W.C."/>
            <person name="Fouts D.E."/>
        </authorList>
    </citation>
    <scope>NUCLEOTIDE SEQUENCE [LARGE SCALE GENOMIC DNA]</scope>
    <source>
        <strain evidence="2 3">2006001854</strain>
    </source>
</reference>
<keyword evidence="1" id="KW-1133">Transmembrane helix</keyword>
<dbReference type="Proteomes" id="UP000012128">
    <property type="component" value="Unassembled WGS sequence"/>
</dbReference>
<feature type="transmembrane region" description="Helical" evidence="1">
    <location>
        <begin position="12"/>
        <end position="31"/>
    </location>
</feature>
<sequence length="39" mass="4419">MSAIKSKSIFKNALFLLGISGLLFCYFLVLLQKVQITNR</sequence>
<evidence type="ECO:0000256" key="1">
    <source>
        <dbReference type="SAM" id="Phobius"/>
    </source>
</evidence>
<dbReference type="EMBL" id="AFLW02000049">
    <property type="protein sequence ID" value="EMM83627.1"/>
    <property type="molecule type" value="Genomic_DNA"/>
</dbReference>
<gene>
    <name evidence="2" type="ORF">LEP1GSC037_4695</name>
</gene>
<keyword evidence="1" id="KW-0472">Membrane</keyword>
<evidence type="ECO:0000313" key="3">
    <source>
        <dbReference type="Proteomes" id="UP000012128"/>
    </source>
</evidence>
<evidence type="ECO:0000313" key="2">
    <source>
        <dbReference type="EMBL" id="EMM83627.1"/>
    </source>
</evidence>
<name>M6GJW4_LEPIR</name>
<comment type="caution">
    <text evidence="2">The sequence shown here is derived from an EMBL/GenBank/DDBJ whole genome shotgun (WGS) entry which is preliminary data.</text>
</comment>
<organism evidence="2 3">
    <name type="scientific">Leptospira interrogans str. 2006001854</name>
    <dbReference type="NCBI Taxonomy" id="1001590"/>
    <lineage>
        <taxon>Bacteria</taxon>
        <taxon>Pseudomonadati</taxon>
        <taxon>Spirochaetota</taxon>
        <taxon>Spirochaetia</taxon>
        <taxon>Leptospirales</taxon>
        <taxon>Leptospiraceae</taxon>
        <taxon>Leptospira</taxon>
    </lineage>
</organism>
<accession>M6GJW4</accession>
<protein>
    <submittedName>
        <fullName evidence="2">Uncharacterized protein</fullName>
    </submittedName>
</protein>
<dbReference type="AlphaFoldDB" id="M6GJW4"/>
<proteinExistence type="predicted"/>
<keyword evidence="1" id="KW-0812">Transmembrane</keyword>